<keyword evidence="4" id="KW-1185">Reference proteome</keyword>
<dbReference type="InParanoid" id="B7PDH5"/>
<gene>
    <name evidence="2" type="ORF">IscW_ISCW016941</name>
</gene>
<feature type="region of interest" description="Disordered" evidence="1">
    <location>
        <begin position="67"/>
        <end position="112"/>
    </location>
</feature>
<dbReference type="Proteomes" id="UP000001555">
    <property type="component" value="Unassembled WGS sequence"/>
</dbReference>
<dbReference type="EMBL" id="ABJB011113222">
    <property type="status" value="NOT_ANNOTATED_CDS"/>
    <property type="molecule type" value="Genomic_DNA"/>
</dbReference>
<organism>
    <name type="scientific">Ixodes scapularis</name>
    <name type="common">Black-legged tick</name>
    <name type="synonym">Deer tick</name>
    <dbReference type="NCBI Taxonomy" id="6945"/>
    <lineage>
        <taxon>Eukaryota</taxon>
        <taxon>Metazoa</taxon>
        <taxon>Ecdysozoa</taxon>
        <taxon>Arthropoda</taxon>
        <taxon>Chelicerata</taxon>
        <taxon>Arachnida</taxon>
        <taxon>Acari</taxon>
        <taxon>Parasitiformes</taxon>
        <taxon>Ixodida</taxon>
        <taxon>Ixodoidea</taxon>
        <taxon>Ixodidae</taxon>
        <taxon>Ixodinae</taxon>
        <taxon>Ixodes</taxon>
    </lineage>
</organism>
<dbReference type="VEuPathDB" id="VectorBase:ISCW016941"/>
<evidence type="ECO:0000313" key="2">
    <source>
        <dbReference type="EMBL" id="EEC04647.1"/>
    </source>
</evidence>
<sequence length="112" mass="13062">MLNSPLPPDPREEGYDYRLDVSLGDKNDIQGSQEVTKPLRKLSFERNIRVQEFEKDRSSGEIRKLVRTDDTKEIAPDPDGWHKQDNSHQWDDVRRQRFHDNHGGRGGHSGNR</sequence>
<protein>
    <submittedName>
        <fullName evidence="2 3">Uncharacterized protein</fullName>
    </submittedName>
</protein>
<dbReference type="PaxDb" id="6945-B7PDH5"/>
<evidence type="ECO:0000256" key="1">
    <source>
        <dbReference type="SAM" id="MobiDB-lite"/>
    </source>
</evidence>
<accession>B7PDH5</accession>
<evidence type="ECO:0000313" key="3">
    <source>
        <dbReference type="EnsemblMetazoa" id="ISCW016941-PA"/>
    </source>
</evidence>
<dbReference type="EnsemblMetazoa" id="ISCW016941-RA">
    <property type="protein sequence ID" value="ISCW016941-PA"/>
    <property type="gene ID" value="ISCW016941"/>
</dbReference>
<evidence type="ECO:0000313" key="4">
    <source>
        <dbReference type="Proteomes" id="UP000001555"/>
    </source>
</evidence>
<dbReference type="EMBL" id="DS689861">
    <property type="protein sequence ID" value="EEC04647.1"/>
    <property type="molecule type" value="Genomic_DNA"/>
</dbReference>
<name>B7PDH5_IXOSC</name>
<dbReference type="HOGENOM" id="CLU_2148565_0_0_1"/>
<feature type="compositionally biased region" description="Basic and acidic residues" evidence="1">
    <location>
        <begin position="67"/>
        <end position="103"/>
    </location>
</feature>
<dbReference type="AlphaFoldDB" id="B7PDH5"/>
<dbReference type="VEuPathDB" id="VectorBase:ISCI016941"/>
<reference evidence="2 4" key="1">
    <citation type="submission" date="2008-03" db="EMBL/GenBank/DDBJ databases">
        <title>Annotation of Ixodes scapularis.</title>
        <authorList>
            <consortium name="Ixodes scapularis Genome Project Consortium"/>
            <person name="Caler E."/>
            <person name="Hannick L.I."/>
            <person name="Bidwell S."/>
            <person name="Joardar V."/>
            <person name="Thiagarajan M."/>
            <person name="Amedeo P."/>
            <person name="Galinsky K.J."/>
            <person name="Schobel S."/>
            <person name="Inman J."/>
            <person name="Hostetler J."/>
            <person name="Miller J."/>
            <person name="Hammond M."/>
            <person name="Megy K."/>
            <person name="Lawson D."/>
            <person name="Kodira C."/>
            <person name="Sutton G."/>
            <person name="Meyer J."/>
            <person name="Hill C.A."/>
            <person name="Birren B."/>
            <person name="Nene V."/>
            <person name="Collins F."/>
            <person name="Alarcon-Chaidez F."/>
            <person name="Wikel S."/>
            <person name="Strausberg R."/>
        </authorList>
    </citation>
    <scope>NUCLEOTIDE SEQUENCE [LARGE SCALE GENOMIC DNA]</scope>
    <source>
        <strain evidence="4">Wikel</strain>
        <strain evidence="2">Wikel colony</strain>
    </source>
</reference>
<proteinExistence type="predicted"/>
<reference evidence="3" key="2">
    <citation type="submission" date="2020-05" db="UniProtKB">
        <authorList>
            <consortium name="EnsemblMetazoa"/>
        </authorList>
    </citation>
    <scope>IDENTIFICATION</scope>
    <source>
        <strain evidence="3">wikel</strain>
    </source>
</reference>